<reference evidence="2 3" key="1">
    <citation type="submission" date="2015-09" db="EMBL/GenBank/DDBJ databases">
        <authorList>
            <consortium name="Swine Surveillance"/>
        </authorList>
    </citation>
    <scope>NUCLEOTIDE SEQUENCE [LARGE SCALE GENOMIC DNA]</scope>
    <source>
        <strain evidence="2 3">CECT 5294</strain>
    </source>
</reference>
<dbReference type="AlphaFoldDB" id="A0A0P1FIC7"/>
<dbReference type="InterPro" id="IPR035890">
    <property type="entry name" value="Anti-sigma-28_factor_FlgM_sf"/>
</dbReference>
<feature type="domain" description="Anti-sigma-28 factor FlgM C-terminal" evidence="1">
    <location>
        <begin position="55"/>
        <end position="105"/>
    </location>
</feature>
<organism evidence="2 3">
    <name type="scientific">Thalassobacter stenotrophicus</name>
    <dbReference type="NCBI Taxonomy" id="266809"/>
    <lineage>
        <taxon>Bacteria</taxon>
        <taxon>Pseudomonadati</taxon>
        <taxon>Pseudomonadota</taxon>
        <taxon>Alphaproteobacteria</taxon>
        <taxon>Rhodobacterales</taxon>
        <taxon>Roseobacteraceae</taxon>
        <taxon>Thalassobacter</taxon>
    </lineage>
</organism>
<protein>
    <submittedName>
        <fullName evidence="2">Flagellar biosynthesis anti-sigma factor FlgM</fullName>
    </submittedName>
</protein>
<dbReference type="STRING" id="266809.PM03_09410"/>
<dbReference type="SUPFAM" id="SSF101498">
    <property type="entry name" value="Anti-sigma factor FlgM"/>
    <property type="match status" value="1"/>
</dbReference>
<evidence type="ECO:0000313" key="2">
    <source>
        <dbReference type="EMBL" id="CUH59888.1"/>
    </source>
</evidence>
<keyword evidence="2" id="KW-0282">Flagellum</keyword>
<accession>A0A0P1FIC7</accession>
<name>A0A0P1FIC7_9RHOB</name>
<dbReference type="RefSeq" id="WP_038005499.1">
    <property type="nucleotide sequence ID" value="NZ_CYRX01000011.1"/>
</dbReference>
<gene>
    <name evidence="2" type="ORF">THS5294_01177</name>
</gene>
<proteinExistence type="predicted"/>
<dbReference type="Pfam" id="PF04316">
    <property type="entry name" value="FlgM"/>
    <property type="match status" value="1"/>
</dbReference>
<dbReference type="eggNOG" id="COG2747">
    <property type="taxonomic scope" value="Bacteria"/>
</dbReference>
<dbReference type="EMBL" id="CYRX01000011">
    <property type="protein sequence ID" value="CUH59888.1"/>
    <property type="molecule type" value="Genomic_DNA"/>
</dbReference>
<evidence type="ECO:0000259" key="1">
    <source>
        <dbReference type="Pfam" id="PF04316"/>
    </source>
</evidence>
<dbReference type="InterPro" id="IPR031316">
    <property type="entry name" value="FlgM_C"/>
</dbReference>
<keyword evidence="2" id="KW-0966">Cell projection</keyword>
<sequence length="112" mass="11339">MVDVTQNLTGTVTSVKVPDATAAPKVSVSQGDASQVANLGTGAPVNPVPSAGKASVEVNSAAADVLASMQNQPAPIDIDAVTRIREAISANEYPLNYSKIADGLAEAFESLT</sequence>
<keyword evidence="2" id="KW-0969">Cilium</keyword>
<evidence type="ECO:0000313" key="3">
    <source>
        <dbReference type="Proteomes" id="UP000051298"/>
    </source>
</evidence>
<dbReference type="Proteomes" id="UP000051298">
    <property type="component" value="Unassembled WGS sequence"/>
</dbReference>